<dbReference type="InterPro" id="IPR033948">
    <property type="entry name" value="ETF_beta_N"/>
</dbReference>
<dbReference type="PANTHER" id="PTHR21294:SF17">
    <property type="entry name" value="PROTEIN FIXA"/>
    <property type="match status" value="1"/>
</dbReference>
<accession>A0A928Q3F9</accession>
<dbReference type="GO" id="GO:0009055">
    <property type="term" value="F:electron transfer activity"/>
    <property type="evidence" value="ECO:0007669"/>
    <property type="project" value="InterPro"/>
</dbReference>
<dbReference type="RefSeq" id="WP_326840599.1">
    <property type="nucleotide sequence ID" value="NZ_SVNY01000005.1"/>
</dbReference>
<dbReference type="PROSITE" id="PS01065">
    <property type="entry name" value="ETF_BETA"/>
    <property type="match status" value="1"/>
</dbReference>
<feature type="domain" description="Electron transfer flavoprotein alpha/beta-subunit N-terminal" evidence="4">
    <location>
        <begin position="22"/>
        <end position="217"/>
    </location>
</feature>
<evidence type="ECO:0000256" key="1">
    <source>
        <dbReference type="ARBA" id="ARBA00007557"/>
    </source>
</evidence>
<dbReference type="Pfam" id="PF01012">
    <property type="entry name" value="ETF"/>
    <property type="match status" value="1"/>
</dbReference>
<evidence type="ECO:0000256" key="3">
    <source>
        <dbReference type="ARBA" id="ARBA00049933"/>
    </source>
</evidence>
<dbReference type="Gene3D" id="3.40.50.620">
    <property type="entry name" value="HUPs"/>
    <property type="match status" value="1"/>
</dbReference>
<name>A0A928Q3F9_9FIRM</name>
<comment type="similarity">
    <text evidence="1">Belongs to the ETF beta-subunit/FixA family.</text>
</comment>
<comment type="caution">
    <text evidence="5">The sequence shown here is derived from an EMBL/GenBank/DDBJ whole genome shotgun (WGS) entry which is preliminary data.</text>
</comment>
<protein>
    <recommendedName>
        <fullName evidence="2">Electron transfer flavoprotein small subunit</fullName>
    </recommendedName>
</protein>
<evidence type="ECO:0000313" key="6">
    <source>
        <dbReference type="Proteomes" id="UP000754750"/>
    </source>
</evidence>
<dbReference type="InterPro" id="IPR012255">
    <property type="entry name" value="ETF_b"/>
</dbReference>
<evidence type="ECO:0000313" key="5">
    <source>
        <dbReference type="EMBL" id="MBE6833938.1"/>
    </source>
</evidence>
<comment type="cofactor">
    <cofactor evidence="3">
        <name>AMP</name>
        <dbReference type="ChEBI" id="CHEBI:456215"/>
    </cofactor>
</comment>
<dbReference type="InterPro" id="IPR014730">
    <property type="entry name" value="ETF_a/b_N"/>
</dbReference>
<proteinExistence type="inferred from homology"/>
<evidence type="ECO:0000259" key="4">
    <source>
        <dbReference type="SMART" id="SM00893"/>
    </source>
</evidence>
<dbReference type="SUPFAM" id="SSF52402">
    <property type="entry name" value="Adenine nucleotide alpha hydrolases-like"/>
    <property type="match status" value="1"/>
</dbReference>
<evidence type="ECO:0000256" key="2">
    <source>
        <dbReference type="ARBA" id="ARBA00042002"/>
    </source>
</evidence>
<dbReference type="SMART" id="SM00893">
    <property type="entry name" value="ETF"/>
    <property type="match status" value="1"/>
</dbReference>
<dbReference type="EMBL" id="SVNY01000005">
    <property type="protein sequence ID" value="MBE6833938.1"/>
    <property type="molecule type" value="Genomic_DNA"/>
</dbReference>
<sequence>MNLLVCVKQVPDTAEIRIDPKTNTLIRSGVPSIVNPFDSYAMEMAARLKDAVPGSRIVVLSMGPEQAKAALKQCLAVGADKAYLISDRAFGGSDTLATSYILSRAIVRVEELEGKFDLIFCGKQAIDGDTAQVGPEIAEHLDYPQVTCAVGLSVEGDTAKVKREAEDDFELLGVKMPCVITVTKLPYEPRYPTVRTKLAANKAEIPTLTSADLTIDLSRVGLKGSPTKVKKTYTAPQKSGGIRIQEESGTDAGKKLFESLCETCAI</sequence>
<dbReference type="InterPro" id="IPR000049">
    <property type="entry name" value="ET-Flavoprotein_bsu_CS"/>
</dbReference>
<dbReference type="PANTHER" id="PTHR21294">
    <property type="entry name" value="ELECTRON TRANSFER FLAVOPROTEIN BETA-SUBUNIT"/>
    <property type="match status" value="1"/>
</dbReference>
<dbReference type="PIRSF" id="PIRSF000090">
    <property type="entry name" value="Beta-ETF"/>
    <property type="match status" value="1"/>
</dbReference>
<dbReference type="Proteomes" id="UP000754750">
    <property type="component" value="Unassembled WGS sequence"/>
</dbReference>
<reference evidence="5" key="1">
    <citation type="submission" date="2019-04" db="EMBL/GenBank/DDBJ databases">
        <title>Evolution of Biomass-Degrading Anaerobic Consortia Revealed by Metagenomics.</title>
        <authorList>
            <person name="Peng X."/>
        </authorList>
    </citation>
    <scope>NUCLEOTIDE SEQUENCE</scope>
    <source>
        <strain evidence="5">SIG551</strain>
    </source>
</reference>
<dbReference type="InterPro" id="IPR014729">
    <property type="entry name" value="Rossmann-like_a/b/a_fold"/>
</dbReference>
<dbReference type="CDD" id="cd01714">
    <property type="entry name" value="ETF_beta"/>
    <property type="match status" value="1"/>
</dbReference>
<dbReference type="AlphaFoldDB" id="A0A928Q3F9"/>
<organism evidence="5 6">
    <name type="scientific">Faecalispora sporosphaeroides</name>
    <dbReference type="NCBI Taxonomy" id="1549"/>
    <lineage>
        <taxon>Bacteria</taxon>
        <taxon>Bacillati</taxon>
        <taxon>Bacillota</taxon>
        <taxon>Clostridia</taxon>
        <taxon>Eubacteriales</taxon>
        <taxon>Oscillospiraceae</taxon>
        <taxon>Faecalispora</taxon>
    </lineage>
</organism>
<gene>
    <name evidence="5" type="ORF">E7512_10245</name>
</gene>